<dbReference type="AlphaFoldDB" id="T2G7Q4"/>
<evidence type="ECO:0000256" key="4">
    <source>
        <dbReference type="ARBA" id="ARBA00023284"/>
    </source>
</evidence>
<evidence type="ECO:0000256" key="1">
    <source>
        <dbReference type="ARBA" id="ARBA00022729"/>
    </source>
</evidence>
<evidence type="ECO:0000313" key="7">
    <source>
        <dbReference type="EMBL" id="AGW12323.1"/>
    </source>
</evidence>
<dbReference type="OrthoDB" id="9784686at2"/>
<dbReference type="KEGG" id="dgg:DGI_0404"/>
<feature type="signal peptide" evidence="5">
    <location>
        <begin position="1"/>
        <end position="19"/>
    </location>
</feature>
<keyword evidence="2" id="KW-0560">Oxidoreductase</keyword>
<dbReference type="Pfam" id="PF01323">
    <property type="entry name" value="DSBA"/>
    <property type="match status" value="1"/>
</dbReference>
<dbReference type="SUPFAM" id="SSF52833">
    <property type="entry name" value="Thioredoxin-like"/>
    <property type="match status" value="1"/>
</dbReference>
<dbReference type="PROSITE" id="PS51352">
    <property type="entry name" value="THIOREDOXIN_2"/>
    <property type="match status" value="1"/>
</dbReference>
<accession>T2G7Q4</accession>
<dbReference type="RefSeq" id="WP_021758947.1">
    <property type="nucleotide sequence ID" value="NC_022444.1"/>
</dbReference>
<dbReference type="Gene3D" id="3.40.30.10">
    <property type="entry name" value="Glutaredoxin"/>
    <property type="match status" value="1"/>
</dbReference>
<dbReference type="eggNOG" id="COG1651">
    <property type="taxonomic scope" value="Bacteria"/>
</dbReference>
<proteinExistence type="predicted"/>
<dbReference type="InterPro" id="IPR013766">
    <property type="entry name" value="Thioredoxin_domain"/>
</dbReference>
<dbReference type="PANTHER" id="PTHR13887:SF14">
    <property type="entry name" value="DISULFIDE BOND FORMATION PROTEIN D"/>
    <property type="match status" value="1"/>
</dbReference>
<sequence>MRRLLCLVLLCLLALPAACDSPAPAGKNAAADEVAVKEDFREWLRDAIKDDPAMIMDVLAANNETVFHIVDEGFRVAQNKAQLAQRLNQLEQGIMPRLDDSRPSIGPDNATITVVEFSDFQCPYCSQAARTLELLQLKYADSMRVFFKHMPLSSHQHAQSAAALFEAASLQDEAKAWELYHRYFQGQEQIKDGGMDWLLGQAREVGLDVDRLNQDAASNRVLTRIKEDVEDAQRFGLQGTPSFIINGVTVSGALSLEEFTALVEFVLQNDPRLQPGATPPQ</sequence>
<feature type="domain" description="Thioredoxin" evidence="6">
    <location>
        <begin position="76"/>
        <end position="268"/>
    </location>
</feature>
<protein>
    <submittedName>
        <fullName evidence="7">Putative DSBA-like thioredoxin domain-containing protein</fullName>
    </submittedName>
</protein>
<evidence type="ECO:0000256" key="3">
    <source>
        <dbReference type="ARBA" id="ARBA00023157"/>
    </source>
</evidence>
<reference evidence="7 8" key="1">
    <citation type="journal article" date="2013" name="J. Bacteriol.">
        <title>Roles of HynAB and Ech, the only two hydrogenases found in the model sulfate reducer Desulfovibrio gigas.</title>
        <authorList>
            <person name="Morais-Silva F.O."/>
            <person name="Santos C.I."/>
            <person name="Rodrigues R."/>
            <person name="Pereira I.A."/>
            <person name="Rodrigues-Pousada C."/>
        </authorList>
    </citation>
    <scope>NUCLEOTIDE SEQUENCE [LARGE SCALE GENOMIC DNA]</scope>
    <source>
        <strain evidence="8">ATCC 19364 / DSM 1382 / NCIMB 9332 / VKM B-1759</strain>
    </source>
</reference>
<dbReference type="Proteomes" id="UP000016587">
    <property type="component" value="Chromosome"/>
</dbReference>
<name>T2G7Q4_MEGG1</name>
<keyword evidence="4" id="KW-0676">Redox-active center</keyword>
<reference evidence="8" key="2">
    <citation type="submission" date="2013-07" db="EMBL/GenBank/DDBJ databases">
        <authorList>
            <person name="Morais-Silva F.O."/>
            <person name="Rezende A.M."/>
            <person name="Pimentel C."/>
            <person name="Resende D.M."/>
            <person name="Santos C.I."/>
            <person name="Clemente C."/>
            <person name="de Oliveira L.M."/>
            <person name="da Silva S.M."/>
            <person name="Costa D.A."/>
            <person name="Varela-Raposo A."/>
            <person name="Horacio E.C.A."/>
            <person name="Matos M."/>
            <person name="Flores O."/>
            <person name="Ruiz J.C."/>
            <person name="Rodrigues-Pousada C."/>
        </authorList>
    </citation>
    <scope>NUCLEOTIDE SEQUENCE [LARGE SCALE GENOMIC DNA]</scope>
    <source>
        <strain evidence="8">ATCC 19364 / DSM 1382 / NCIMB 9332 / VKM B-1759</strain>
    </source>
</reference>
<keyword evidence="3" id="KW-1015">Disulfide bond</keyword>
<gene>
    <name evidence="7" type="ORF">DGI_0404</name>
</gene>
<evidence type="ECO:0000256" key="5">
    <source>
        <dbReference type="SAM" id="SignalP"/>
    </source>
</evidence>
<dbReference type="STRING" id="1121448.DGI_0404"/>
<dbReference type="EMBL" id="CP006585">
    <property type="protein sequence ID" value="AGW12323.1"/>
    <property type="molecule type" value="Genomic_DNA"/>
</dbReference>
<dbReference type="HOGENOM" id="CLU_000288_47_4_7"/>
<dbReference type="InterPro" id="IPR036249">
    <property type="entry name" value="Thioredoxin-like_sf"/>
</dbReference>
<evidence type="ECO:0000256" key="2">
    <source>
        <dbReference type="ARBA" id="ARBA00023002"/>
    </source>
</evidence>
<dbReference type="InterPro" id="IPR001853">
    <property type="entry name" value="DSBA-like_thioredoxin_dom"/>
</dbReference>
<dbReference type="GO" id="GO:0016491">
    <property type="term" value="F:oxidoreductase activity"/>
    <property type="evidence" value="ECO:0007669"/>
    <property type="project" value="UniProtKB-KW"/>
</dbReference>
<dbReference type="PANTHER" id="PTHR13887">
    <property type="entry name" value="GLUTATHIONE S-TRANSFERASE KAPPA"/>
    <property type="match status" value="1"/>
</dbReference>
<dbReference type="PATRIC" id="fig|1121448.10.peg.404"/>
<evidence type="ECO:0000259" key="6">
    <source>
        <dbReference type="PROSITE" id="PS51352"/>
    </source>
</evidence>
<feature type="chain" id="PRO_5004588136" evidence="5">
    <location>
        <begin position="20"/>
        <end position="281"/>
    </location>
</feature>
<organism evidence="7 8">
    <name type="scientific">Megalodesulfovibrio gigas (strain ATCC 19364 / DSM 1382 / NCIMB 9332 / VKM B-1759)</name>
    <name type="common">Desulfovibrio gigas</name>
    <dbReference type="NCBI Taxonomy" id="1121448"/>
    <lineage>
        <taxon>Bacteria</taxon>
        <taxon>Pseudomonadati</taxon>
        <taxon>Thermodesulfobacteriota</taxon>
        <taxon>Desulfovibrionia</taxon>
        <taxon>Desulfovibrionales</taxon>
        <taxon>Desulfovibrionaceae</taxon>
        <taxon>Megalodesulfovibrio</taxon>
    </lineage>
</organism>
<keyword evidence="1 5" id="KW-0732">Signal</keyword>
<evidence type="ECO:0000313" key="8">
    <source>
        <dbReference type="Proteomes" id="UP000016587"/>
    </source>
</evidence>
<keyword evidence="8" id="KW-1185">Reference proteome</keyword>